<protein>
    <recommendedName>
        <fullName evidence="3">Integrase core domain-containing protein</fullName>
    </recommendedName>
</protein>
<evidence type="ECO:0000313" key="1">
    <source>
        <dbReference type="EMBL" id="SDM99729.1"/>
    </source>
</evidence>
<gene>
    <name evidence="1" type="ORF">SAMN04488074_13130</name>
</gene>
<name>A0A1G9XSC2_9PSEU</name>
<dbReference type="Proteomes" id="UP000199682">
    <property type="component" value="Unassembled WGS sequence"/>
</dbReference>
<organism evidence="1 2">
    <name type="scientific">Lentzea albidocapillata subsp. violacea</name>
    <dbReference type="NCBI Taxonomy" id="128104"/>
    <lineage>
        <taxon>Bacteria</taxon>
        <taxon>Bacillati</taxon>
        <taxon>Actinomycetota</taxon>
        <taxon>Actinomycetes</taxon>
        <taxon>Pseudonocardiales</taxon>
        <taxon>Pseudonocardiaceae</taxon>
        <taxon>Lentzea</taxon>
    </lineage>
</organism>
<dbReference type="EMBL" id="FNET01000031">
    <property type="protein sequence ID" value="SDM99729.1"/>
    <property type="molecule type" value="Genomic_DNA"/>
</dbReference>
<evidence type="ECO:0000313" key="2">
    <source>
        <dbReference type="Proteomes" id="UP000199682"/>
    </source>
</evidence>
<accession>A0A1G9XSC2</accession>
<reference evidence="2" key="1">
    <citation type="submission" date="2016-10" db="EMBL/GenBank/DDBJ databases">
        <authorList>
            <person name="Varghese N."/>
            <person name="Submissions S."/>
        </authorList>
    </citation>
    <scope>NUCLEOTIDE SEQUENCE [LARGE SCALE GENOMIC DNA]</scope>
    <source>
        <strain evidence="2">DSM 44796</strain>
    </source>
</reference>
<sequence>MPACDLFHVDCAVTLKRMYVFFVMEVGRRYVHVLGTAINPYARWITQQVRNLLIRLDDRANDFRFPVRDRAGQFTASFDSVLADVGIAVVKIRRSAPGRTAMRTVCRHRQTRAH</sequence>
<dbReference type="AlphaFoldDB" id="A0A1G9XSC2"/>
<proteinExistence type="predicted"/>
<evidence type="ECO:0008006" key="3">
    <source>
        <dbReference type="Google" id="ProtNLM"/>
    </source>
</evidence>